<evidence type="ECO:0000313" key="4">
    <source>
        <dbReference type="Proteomes" id="UP000319383"/>
    </source>
</evidence>
<feature type="repeat" description="TPR" evidence="1">
    <location>
        <begin position="67"/>
        <end position="100"/>
    </location>
</feature>
<dbReference type="InterPro" id="IPR019734">
    <property type="entry name" value="TPR_rpt"/>
</dbReference>
<feature type="chain" id="PRO_5021977903" evidence="2">
    <location>
        <begin position="22"/>
        <end position="567"/>
    </location>
</feature>
<dbReference type="EMBL" id="CP036276">
    <property type="protein sequence ID" value="QDU47395.1"/>
    <property type="molecule type" value="Genomic_DNA"/>
</dbReference>
<protein>
    <submittedName>
        <fullName evidence="3">Tetratricopeptide repeat protein</fullName>
    </submittedName>
</protein>
<dbReference type="PROSITE" id="PS50005">
    <property type="entry name" value="TPR"/>
    <property type="match status" value="1"/>
</dbReference>
<evidence type="ECO:0000256" key="1">
    <source>
        <dbReference type="PROSITE-ProRule" id="PRU00339"/>
    </source>
</evidence>
<reference evidence="3 4" key="1">
    <citation type="submission" date="2019-02" db="EMBL/GenBank/DDBJ databases">
        <title>Deep-cultivation of Planctomycetes and their phenomic and genomic characterization uncovers novel biology.</title>
        <authorList>
            <person name="Wiegand S."/>
            <person name="Jogler M."/>
            <person name="Boedeker C."/>
            <person name="Pinto D."/>
            <person name="Vollmers J."/>
            <person name="Rivas-Marin E."/>
            <person name="Kohn T."/>
            <person name="Peeters S.H."/>
            <person name="Heuer A."/>
            <person name="Rast P."/>
            <person name="Oberbeckmann S."/>
            <person name="Bunk B."/>
            <person name="Jeske O."/>
            <person name="Meyerdierks A."/>
            <person name="Storesund J.E."/>
            <person name="Kallscheuer N."/>
            <person name="Luecker S."/>
            <person name="Lage O.M."/>
            <person name="Pohl T."/>
            <person name="Merkel B.J."/>
            <person name="Hornburger P."/>
            <person name="Mueller R.-W."/>
            <person name="Bruemmer F."/>
            <person name="Labrenz M."/>
            <person name="Spormann A.M."/>
            <person name="Op den Camp H."/>
            <person name="Overmann J."/>
            <person name="Amann R."/>
            <person name="Jetten M.S.M."/>
            <person name="Mascher T."/>
            <person name="Medema M.H."/>
            <person name="Devos D.P."/>
            <person name="Kaster A.-K."/>
            <person name="Ovreas L."/>
            <person name="Rohde M."/>
            <person name="Galperin M.Y."/>
            <person name="Jogler C."/>
        </authorList>
    </citation>
    <scope>NUCLEOTIDE SEQUENCE [LARGE SCALE GENOMIC DNA]</scope>
    <source>
        <strain evidence="3 4">Mal52</strain>
    </source>
</reference>
<dbReference type="AlphaFoldDB" id="A0A517ZY63"/>
<organism evidence="3 4">
    <name type="scientific">Symmachiella dynata</name>
    <dbReference type="NCBI Taxonomy" id="2527995"/>
    <lineage>
        <taxon>Bacteria</taxon>
        <taxon>Pseudomonadati</taxon>
        <taxon>Planctomycetota</taxon>
        <taxon>Planctomycetia</taxon>
        <taxon>Planctomycetales</taxon>
        <taxon>Planctomycetaceae</taxon>
        <taxon>Symmachiella</taxon>
    </lineage>
</organism>
<keyword evidence="2" id="KW-0732">Signal</keyword>
<dbReference type="SMART" id="SM00028">
    <property type="entry name" value="TPR"/>
    <property type="match status" value="3"/>
</dbReference>
<feature type="signal peptide" evidence="2">
    <location>
        <begin position="1"/>
        <end position="21"/>
    </location>
</feature>
<keyword evidence="1" id="KW-0802">TPR repeat</keyword>
<evidence type="ECO:0000256" key="2">
    <source>
        <dbReference type="SAM" id="SignalP"/>
    </source>
</evidence>
<dbReference type="KEGG" id="sdyn:Mal52_59250"/>
<sequence length="567" mass="63927" precursor="true">MKKFACISLLVVALASCGWTAGNWFSTATGQEAVAKRPTPKLPTDQPQLFEGMGSHRRTITTKSPEAQKYFNQALTWMYAFNHDEAIRSFRRAAELDDQCAMAWWGIAFCEGPNYNDEIMTEERSAAAWDALQQAQARIENTTPVERALIEALGHRYAKPWPEDRSGLEQAYADAMAKVWETYPDDADVGTLYAEALMVQKPWQLYALDQTPAEGTDKIIATLERVMEIEPDHPGANHYYIHAVEPSKNPYRALPAAKRLSDLVPASGHLLHMPSHIHVKTGFWDEAIVQNQKALRSDTKYRARSANHAMQHTYMVHNAHMLAFTSMMTGREKQALAAARATWDNVPPEVLEAVGPIIDLWMCSVYDVQKRFGRWDAILAEPPPPEYLPLTTAIWRAHRAVAYAAKKDFPAAAREQAEFRKAKAAIPAEHMAFGDPAHTILEVSEYFIAAEISLQQGDWKTSAELLEQAAVVEDRLNYGEPPQWLQPVRHTLGAVYLSDKRYADAERVYREDLAKWPRNGWSLYGLSRALELQGKTEEANGYRQLYRGVWAQADEPLGTSCKCIPKL</sequence>
<proteinExistence type="predicted"/>
<dbReference type="Proteomes" id="UP000319383">
    <property type="component" value="Chromosome"/>
</dbReference>
<dbReference type="InterPro" id="IPR011990">
    <property type="entry name" value="TPR-like_helical_dom_sf"/>
</dbReference>
<keyword evidence="4" id="KW-1185">Reference proteome</keyword>
<dbReference type="PROSITE" id="PS51257">
    <property type="entry name" value="PROKAR_LIPOPROTEIN"/>
    <property type="match status" value="1"/>
</dbReference>
<evidence type="ECO:0000313" key="3">
    <source>
        <dbReference type="EMBL" id="QDU47395.1"/>
    </source>
</evidence>
<gene>
    <name evidence="3" type="ORF">Mal52_59250</name>
</gene>
<dbReference type="Gene3D" id="1.25.40.10">
    <property type="entry name" value="Tetratricopeptide repeat domain"/>
    <property type="match status" value="2"/>
</dbReference>
<dbReference type="PANTHER" id="PTHR45588">
    <property type="entry name" value="TPR DOMAIN-CONTAINING PROTEIN"/>
    <property type="match status" value="1"/>
</dbReference>
<accession>A0A517ZY63</accession>
<dbReference type="SUPFAM" id="SSF48452">
    <property type="entry name" value="TPR-like"/>
    <property type="match status" value="2"/>
</dbReference>
<name>A0A517ZY63_9PLAN</name>
<dbReference type="PANTHER" id="PTHR45588:SF1">
    <property type="entry name" value="WW DOMAIN-CONTAINING PROTEIN"/>
    <property type="match status" value="1"/>
</dbReference>
<dbReference type="RefSeq" id="WP_145380221.1">
    <property type="nucleotide sequence ID" value="NZ_CP036276.1"/>
</dbReference>